<dbReference type="InterPro" id="IPR011042">
    <property type="entry name" value="6-blade_b-propeller_TolB-like"/>
</dbReference>
<proteinExistence type="inferred from homology"/>
<dbReference type="EMBL" id="VIKS01000011">
    <property type="protein sequence ID" value="TQV85807.1"/>
    <property type="molecule type" value="Genomic_DNA"/>
</dbReference>
<dbReference type="Gene3D" id="2.120.10.30">
    <property type="entry name" value="TolB, C-terminal domain"/>
    <property type="match status" value="2"/>
</dbReference>
<dbReference type="CDD" id="cd00383">
    <property type="entry name" value="trans_reg_C"/>
    <property type="match status" value="1"/>
</dbReference>
<dbReference type="SUPFAM" id="SSF46894">
    <property type="entry name" value="C-terminal effector domain of the bipartite response regulators"/>
    <property type="match status" value="1"/>
</dbReference>
<comment type="similarity">
    <text evidence="1">Belongs to the TolB family.</text>
</comment>
<accession>A0A545U8K8</accession>
<keyword evidence="4" id="KW-1133">Transmembrane helix</keyword>
<dbReference type="PANTHER" id="PTHR36842:SF1">
    <property type="entry name" value="PROTEIN TOLB"/>
    <property type="match status" value="1"/>
</dbReference>
<evidence type="ECO:0000256" key="1">
    <source>
        <dbReference type="ARBA" id="ARBA00009820"/>
    </source>
</evidence>
<dbReference type="AlphaFoldDB" id="A0A545U8K8"/>
<name>A0A545U8K8_9GAMM</name>
<dbReference type="GO" id="GO:0003677">
    <property type="term" value="F:DNA binding"/>
    <property type="evidence" value="ECO:0007669"/>
    <property type="project" value="UniProtKB-UniRule"/>
</dbReference>
<evidence type="ECO:0000259" key="5">
    <source>
        <dbReference type="PROSITE" id="PS51755"/>
    </source>
</evidence>
<dbReference type="InterPro" id="IPR011659">
    <property type="entry name" value="WD40"/>
</dbReference>
<keyword evidence="4" id="KW-0472">Membrane</keyword>
<evidence type="ECO:0000256" key="4">
    <source>
        <dbReference type="SAM" id="Phobius"/>
    </source>
</evidence>
<gene>
    <name evidence="6" type="ORF">FLL46_17940</name>
</gene>
<dbReference type="InterPro" id="IPR001867">
    <property type="entry name" value="OmpR/PhoB-type_DNA-bd"/>
</dbReference>
<dbReference type="InterPro" id="IPR016032">
    <property type="entry name" value="Sig_transdc_resp-reg_C-effctor"/>
</dbReference>
<evidence type="ECO:0000313" key="7">
    <source>
        <dbReference type="Proteomes" id="UP000315439"/>
    </source>
</evidence>
<keyword evidence="4" id="KW-0812">Transmembrane</keyword>
<dbReference type="GO" id="GO:0000160">
    <property type="term" value="P:phosphorelay signal transduction system"/>
    <property type="evidence" value="ECO:0007669"/>
    <property type="project" value="InterPro"/>
</dbReference>
<feature type="DNA-binding region" description="OmpR/PhoB-type" evidence="3">
    <location>
        <begin position="1"/>
        <end position="102"/>
    </location>
</feature>
<evidence type="ECO:0000256" key="3">
    <source>
        <dbReference type="PROSITE-ProRule" id="PRU01091"/>
    </source>
</evidence>
<feature type="domain" description="OmpR/PhoB-type" evidence="5">
    <location>
        <begin position="1"/>
        <end position="102"/>
    </location>
</feature>
<dbReference type="GO" id="GO:0006355">
    <property type="term" value="P:regulation of DNA-templated transcription"/>
    <property type="evidence" value="ECO:0007669"/>
    <property type="project" value="InterPro"/>
</dbReference>
<evidence type="ECO:0000256" key="2">
    <source>
        <dbReference type="ARBA" id="ARBA00023125"/>
    </source>
</evidence>
<dbReference type="Pfam" id="PF07676">
    <property type="entry name" value="PD40"/>
    <property type="match status" value="4"/>
</dbReference>
<dbReference type="Pfam" id="PF00486">
    <property type="entry name" value="Trans_reg_C"/>
    <property type="match status" value="1"/>
</dbReference>
<dbReference type="RefSeq" id="WP_142932726.1">
    <property type="nucleotide sequence ID" value="NZ_ML660167.1"/>
</dbReference>
<dbReference type="Gene3D" id="1.10.10.10">
    <property type="entry name" value="Winged helix-like DNA-binding domain superfamily/Winged helix DNA-binding domain"/>
    <property type="match status" value="1"/>
</dbReference>
<dbReference type="SMART" id="SM00862">
    <property type="entry name" value="Trans_reg_C"/>
    <property type="match status" value="1"/>
</dbReference>
<comment type="caution">
    <text evidence="6">The sequence shown here is derived from an EMBL/GenBank/DDBJ whole genome shotgun (WGS) entry which is preliminary data.</text>
</comment>
<dbReference type="SUPFAM" id="SSF82171">
    <property type="entry name" value="DPP6 N-terminal domain-like"/>
    <property type="match status" value="2"/>
</dbReference>
<keyword evidence="2 3" id="KW-0238">DNA-binding</keyword>
<dbReference type="OrthoDB" id="33879at2"/>
<reference evidence="6 7" key="1">
    <citation type="submission" date="2019-07" db="EMBL/GenBank/DDBJ databases">
        <title>Draft genome for Aliikangiella sp. M105.</title>
        <authorList>
            <person name="Wang G."/>
        </authorList>
    </citation>
    <scope>NUCLEOTIDE SEQUENCE [LARGE SCALE GENOMIC DNA]</scope>
    <source>
        <strain evidence="6 7">M105</strain>
    </source>
</reference>
<evidence type="ECO:0000313" key="6">
    <source>
        <dbReference type="EMBL" id="TQV85807.1"/>
    </source>
</evidence>
<feature type="transmembrane region" description="Helical" evidence="4">
    <location>
        <begin position="149"/>
        <end position="169"/>
    </location>
</feature>
<organism evidence="6 7">
    <name type="scientific">Aliikangiella coralliicola</name>
    <dbReference type="NCBI Taxonomy" id="2592383"/>
    <lineage>
        <taxon>Bacteria</taxon>
        <taxon>Pseudomonadati</taxon>
        <taxon>Pseudomonadota</taxon>
        <taxon>Gammaproteobacteria</taxon>
        <taxon>Oceanospirillales</taxon>
        <taxon>Pleioneaceae</taxon>
        <taxon>Aliikangiella</taxon>
    </lineage>
</organism>
<dbReference type="Proteomes" id="UP000315439">
    <property type="component" value="Unassembled WGS sequence"/>
</dbReference>
<dbReference type="PANTHER" id="PTHR36842">
    <property type="entry name" value="PROTEIN TOLB HOMOLOG"/>
    <property type="match status" value="1"/>
</dbReference>
<keyword evidence="7" id="KW-1185">Reference proteome</keyword>
<dbReference type="PROSITE" id="PS51755">
    <property type="entry name" value="OMPR_PHOB"/>
    <property type="match status" value="1"/>
</dbReference>
<sequence>MAQINFDNWYLDTERGLLFNATLQSKVKLPRKTLLVLIYLIDNTGKTVSKRELIENVWKGNDYVGDQGVSNALWRIRKALGEDSTSPRYLETIPKVGYKWKIFAQYTSTEPSPLKADETAASLTDQVADKTQQFQQYNKNSFKRHFNRTTIAIISLLMFLIIGTTISIYRKDISKLTGSAHLIHSASSNYGVERYPAISPDGSKMLFSWRRGARKSSIYIKELGNIKAPVQITDDSHDDFKPVWSPDGKYFAFIRQDKVDVSCSLMVHDLATSEEYKLTSCMLIADIASLSWSPDGKYLAYNSINLKSDSKTKKEVTVSSISIISLDTRETQVVVENPGDVMDLYPGWSPDSKKLYFVRQNAQVSQGIYAVAITNKKLKPVMQKTDKFKRIFGMSISPDEVIYFTAAEESPTNAKLFKLLPGESTPVKLEASNQHVIDPALDARNNRLYFVKRVEESHLGYIDLNTSVPATKVLPLVQTFNSDLQPTYCEKTDSIVFTSNSSGSTNLWMMSGENNSLTQLTHYGENSAIFWPNCSANGRYIAFTGAIPQVEKIMDLKLYVYDQELNTTFALANNKGIYAPSWNFNNSAILSVDHGPVPHLWLNEFKAQGHYKNLELAFIYTRAEPTGQWLYGFNDKGEIWQISANDYQQRKIIEAELNIMDWGNWVIDENTLFFLKRALDHDEIYSLDITTNERKLIAKLPYQTVHNQANLAYNSKENQLVLGYYLKHISSIQYIELN</sequence>
<dbReference type="InterPro" id="IPR036388">
    <property type="entry name" value="WH-like_DNA-bd_sf"/>
</dbReference>
<protein>
    <recommendedName>
        <fullName evidence="5">OmpR/PhoB-type domain-containing protein</fullName>
    </recommendedName>
</protein>